<reference evidence="1 2" key="1">
    <citation type="submission" date="2013-06" db="EMBL/GenBank/DDBJ databases">
        <title>The Genome Sequence of Acinetobacter sp. NIPH 2036.</title>
        <authorList>
            <consortium name="The Broad Institute Genome Sequencing Platform"/>
            <consortium name="The Broad Institute Genome Sequencing Center for Infectious Disease"/>
            <person name="Cerqueira G."/>
            <person name="Feldgarden M."/>
            <person name="Courvalin P."/>
            <person name="Perichon B."/>
            <person name="Grillot-Courvalin C."/>
            <person name="Clermont D."/>
            <person name="Rocha E."/>
            <person name="Yoon E.-J."/>
            <person name="Nemec A."/>
            <person name="Young S.K."/>
            <person name="Zeng Q."/>
            <person name="Gargeya S."/>
            <person name="Fitzgerald M."/>
            <person name="Abouelleil A."/>
            <person name="Alvarado L."/>
            <person name="Berlin A.M."/>
            <person name="Chapman S.B."/>
            <person name="Dewar J."/>
            <person name="Goldberg J."/>
            <person name="Griggs A."/>
            <person name="Gujja S."/>
            <person name="Hansen M."/>
            <person name="Howarth C."/>
            <person name="Imamovic A."/>
            <person name="Larimer J."/>
            <person name="McCowan C."/>
            <person name="Murphy C."/>
            <person name="Pearson M."/>
            <person name="Priest M."/>
            <person name="Roberts A."/>
            <person name="Saif S."/>
            <person name="Shea T."/>
            <person name="Sykes S."/>
            <person name="Wortman J."/>
            <person name="Nusbaum C."/>
            <person name="Birren B."/>
        </authorList>
    </citation>
    <scope>NUCLEOTIDE SEQUENCE [LARGE SCALE GENOMIC DNA]</scope>
    <source>
        <strain evidence="1 2">NIPH 2036</strain>
    </source>
</reference>
<sequence>MVNWSQNSYNAALSLLVHIRDLFMQSLESLQPRISVAPMMDWTSEILFIFQIKDLLKNFKILGVK</sequence>
<accession>S3T8X1</accession>
<name>S3T8X1_9GAMM</name>
<proteinExistence type="predicted"/>
<organism evidence="1 2">
    <name type="scientific">Acinetobacter colistiniresistens</name>
    <dbReference type="NCBI Taxonomy" id="280145"/>
    <lineage>
        <taxon>Bacteria</taxon>
        <taxon>Pseudomonadati</taxon>
        <taxon>Pseudomonadota</taxon>
        <taxon>Gammaproteobacteria</taxon>
        <taxon>Moraxellales</taxon>
        <taxon>Moraxellaceae</taxon>
        <taxon>Acinetobacter</taxon>
    </lineage>
</organism>
<dbReference type="PATRIC" id="fig|1217696.3.peg.2616"/>
<evidence type="ECO:0000313" key="1">
    <source>
        <dbReference type="EMBL" id="EPG36129.1"/>
    </source>
</evidence>
<dbReference type="AlphaFoldDB" id="S3T8X1"/>
<dbReference type="HOGENOM" id="CLU_2839770_0_0_6"/>
<evidence type="ECO:0000313" key="2">
    <source>
        <dbReference type="Proteomes" id="UP000014559"/>
    </source>
</evidence>
<protein>
    <submittedName>
        <fullName evidence="1">Uncharacterized protein</fullName>
    </submittedName>
</protein>
<dbReference type="Proteomes" id="UP000014559">
    <property type="component" value="Unassembled WGS sequence"/>
</dbReference>
<gene>
    <name evidence="1" type="ORF">F907_02666</name>
</gene>
<comment type="caution">
    <text evidence="1">The sequence shown here is derived from an EMBL/GenBank/DDBJ whole genome shotgun (WGS) entry which is preliminary data.</text>
</comment>
<dbReference type="EMBL" id="ATGK01000014">
    <property type="protein sequence ID" value="EPG36129.1"/>
    <property type="molecule type" value="Genomic_DNA"/>
</dbReference>